<dbReference type="InterPro" id="IPR051654">
    <property type="entry name" value="Meroterpenoid_MTases"/>
</dbReference>
<reference evidence="5 6" key="1">
    <citation type="submission" date="2014-04" db="EMBL/GenBank/DDBJ databases">
        <authorList>
            <consortium name="DOE Joint Genome Institute"/>
            <person name="Kuo A."/>
            <person name="Martino E."/>
            <person name="Perotto S."/>
            <person name="Kohler A."/>
            <person name="Nagy L.G."/>
            <person name="Floudas D."/>
            <person name="Copeland A."/>
            <person name="Barry K.W."/>
            <person name="Cichocki N."/>
            <person name="Veneault-Fourrey C."/>
            <person name="LaButti K."/>
            <person name="Lindquist E.A."/>
            <person name="Lipzen A."/>
            <person name="Lundell T."/>
            <person name="Morin E."/>
            <person name="Murat C."/>
            <person name="Sun H."/>
            <person name="Tunlid A."/>
            <person name="Henrissat B."/>
            <person name="Grigoriev I.V."/>
            <person name="Hibbett D.S."/>
            <person name="Martin F."/>
            <person name="Nordberg H.P."/>
            <person name="Cantor M.N."/>
            <person name="Hua S.X."/>
        </authorList>
    </citation>
    <scope>NUCLEOTIDE SEQUENCE [LARGE SCALE GENOMIC DNA]</scope>
    <source>
        <strain evidence="5 6">Zn</strain>
    </source>
</reference>
<dbReference type="Gene3D" id="3.40.50.150">
    <property type="entry name" value="Vaccinia Virus protein VP39"/>
    <property type="match status" value="1"/>
</dbReference>
<dbReference type="CDD" id="cd02440">
    <property type="entry name" value="AdoMet_MTases"/>
    <property type="match status" value="1"/>
</dbReference>
<proteinExistence type="inferred from homology"/>
<evidence type="ECO:0000256" key="1">
    <source>
        <dbReference type="ARBA" id="ARBA00005179"/>
    </source>
</evidence>
<feature type="non-terminal residue" evidence="5">
    <location>
        <position position="1"/>
    </location>
</feature>
<dbReference type="PANTHER" id="PTHR35897">
    <property type="entry name" value="METHYLTRANSFERASE AUSD"/>
    <property type="match status" value="1"/>
</dbReference>
<evidence type="ECO:0000313" key="6">
    <source>
        <dbReference type="Proteomes" id="UP000054321"/>
    </source>
</evidence>
<evidence type="ECO:0000256" key="4">
    <source>
        <dbReference type="ARBA" id="ARBA00038314"/>
    </source>
</evidence>
<evidence type="ECO:0000256" key="3">
    <source>
        <dbReference type="ARBA" id="ARBA00022691"/>
    </source>
</evidence>
<name>A0A0C3CNX0_OIDMZ</name>
<dbReference type="SUPFAM" id="SSF53335">
    <property type="entry name" value="S-adenosyl-L-methionine-dependent methyltransferases"/>
    <property type="match status" value="1"/>
</dbReference>
<keyword evidence="6" id="KW-1185">Reference proteome</keyword>
<accession>A0A0C3CNX0</accession>
<comment type="similarity">
    <text evidence="4">Belongs to the class I-like SAM-binding methyltransferase superfamily.</text>
</comment>
<sequence length="222" mass="25416">RQLLLDYSHIPLEDVDNHVYTIREKAWQISAYPCIGGFSFLSLTFTTHRQYKAVLERLKSPSDDEKLIDLGCCFGQAVRKLAFDGVPHERLYGSDVRPGLLELGFELFNDRDKWSPASFFPMDIFHPVVPGNLKFHVVLISMVFHLFSLERQIQAAIEIITRLLVDKPGVMIFGSQGGTINPRSVPSRRNIGRESYLHDANSFKAMWEEVGQRTGTKWEVYV</sequence>
<dbReference type="STRING" id="913774.A0A0C3CNX0"/>
<comment type="pathway">
    <text evidence="1">Secondary metabolite biosynthesis.</text>
</comment>
<reference evidence="6" key="2">
    <citation type="submission" date="2015-01" db="EMBL/GenBank/DDBJ databases">
        <title>Evolutionary Origins and Diversification of the Mycorrhizal Mutualists.</title>
        <authorList>
            <consortium name="DOE Joint Genome Institute"/>
            <consortium name="Mycorrhizal Genomics Consortium"/>
            <person name="Kohler A."/>
            <person name="Kuo A."/>
            <person name="Nagy L.G."/>
            <person name="Floudas D."/>
            <person name="Copeland A."/>
            <person name="Barry K.W."/>
            <person name="Cichocki N."/>
            <person name="Veneault-Fourrey C."/>
            <person name="LaButti K."/>
            <person name="Lindquist E.A."/>
            <person name="Lipzen A."/>
            <person name="Lundell T."/>
            <person name="Morin E."/>
            <person name="Murat C."/>
            <person name="Riley R."/>
            <person name="Ohm R."/>
            <person name="Sun H."/>
            <person name="Tunlid A."/>
            <person name="Henrissat B."/>
            <person name="Grigoriev I.V."/>
            <person name="Hibbett D.S."/>
            <person name="Martin F."/>
        </authorList>
    </citation>
    <scope>NUCLEOTIDE SEQUENCE [LARGE SCALE GENOMIC DNA]</scope>
    <source>
        <strain evidence="6">Zn</strain>
    </source>
</reference>
<dbReference type="GO" id="GO:0016740">
    <property type="term" value="F:transferase activity"/>
    <property type="evidence" value="ECO:0007669"/>
    <property type="project" value="UniProtKB-KW"/>
</dbReference>
<dbReference type="HOGENOM" id="CLU_051542_0_0_1"/>
<dbReference type="AlphaFoldDB" id="A0A0C3CNX0"/>
<dbReference type="InParanoid" id="A0A0C3CNX0"/>
<gene>
    <name evidence="5" type="ORF">OIDMADRAFT_73980</name>
</gene>
<dbReference type="Proteomes" id="UP000054321">
    <property type="component" value="Unassembled WGS sequence"/>
</dbReference>
<organism evidence="5 6">
    <name type="scientific">Oidiodendron maius (strain Zn)</name>
    <dbReference type="NCBI Taxonomy" id="913774"/>
    <lineage>
        <taxon>Eukaryota</taxon>
        <taxon>Fungi</taxon>
        <taxon>Dikarya</taxon>
        <taxon>Ascomycota</taxon>
        <taxon>Pezizomycotina</taxon>
        <taxon>Leotiomycetes</taxon>
        <taxon>Leotiomycetes incertae sedis</taxon>
        <taxon>Myxotrichaceae</taxon>
        <taxon>Oidiodendron</taxon>
    </lineage>
</organism>
<evidence type="ECO:0000256" key="2">
    <source>
        <dbReference type="ARBA" id="ARBA00022679"/>
    </source>
</evidence>
<protein>
    <recommendedName>
        <fullName evidence="7">Methyltransferase domain-containing protein</fullName>
    </recommendedName>
</protein>
<dbReference type="EMBL" id="KN832877">
    <property type="protein sequence ID" value="KIN00684.1"/>
    <property type="molecule type" value="Genomic_DNA"/>
</dbReference>
<evidence type="ECO:0008006" key="7">
    <source>
        <dbReference type="Google" id="ProtNLM"/>
    </source>
</evidence>
<dbReference type="OrthoDB" id="2094832at2759"/>
<dbReference type="PANTHER" id="PTHR35897:SF1">
    <property type="entry name" value="METHYLTRANSFERASE AUSD"/>
    <property type="match status" value="1"/>
</dbReference>
<evidence type="ECO:0000313" key="5">
    <source>
        <dbReference type="EMBL" id="KIN00684.1"/>
    </source>
</evidence>
<keyword evidence="3" id="KW-0949">S-adenosyl-L-methionine</keyword>
<keyword evidence="2" id="KW-0808">Transferase</keyword>
<feature type="non-terminal residue" evidence="5">
    <location>
        <position position="222"/>
    </location>
</feature>
<dbReference type="InterPro" id="IPR029063">
    <property type="entry name" value="SAM-dependent_MTases_sf"/>
</dbReference>